<proteinExistence type="inferred from homology"/>
<reference evidence="6 7" key="1">
    <citation type="submission" date="2020-05" db="EMBL/GenBank/DDBJ databases">
        <title>Genome sequence of Isoptericola sp. JC619 isolated from Chilika lagoon, India.</title>
        <authorList>
            <person name="Kumar D."/>
            <person name="Appam K."/>
            <person name="Gandham S."/>
            <person name="Uppada J."/>
            <person name="Sasikala C."/>
            <person name="Venkata Ramana C."/>
        </authorList>
    </citation>
    <scope>NUCLEOTIDE SEQUENCE [LARGE SCALE GENOMIC DNA]</scope>
    <source>
        <strain evidence="6 7">JC619</strain>
    </source>
</reference>
<dbReference type="Gene3D" id="3.40.80.10">
    <property type="entry name" value="Peptidoglycan recognition protein-like"/>
    <property type="match status" value="1"/>
</dbReference>
<dbReference type="SMART" id="SM00644">
    <property type="entry name" value="Ami_2"/>
    <property type="match status" value="1"/>
</dbReference>
<feature type="domain" description="Peptidoglycan recognition protein family" evidence="5">
    <location>
        <begin position="228"/>
        <end position="385"/>
    </location>
</feature>
<keyword evidence="3" id="KW-0732">Signal</keyword>
<evidence type="ECO:0000313" key="6">
    <source>
        <dbReference type="EMBL" id="NNU28126.1"/>
    </source>
</evidence>
<evidence type="ECO:0000256" key="3">
    <source>
        <dbReference type="SAM" id="SignalP"/>
    </source>
</evidence>
<feature type="compositionally biased region" description="Low complexity" evidence="2">
    <location>
        <begin position="38"/>
        <end position="56"/>
    </location>
</feature>
<feature type="region of interest" description="Disordered" evidence="2">
    <location>
        <begin position="196"/>
        <end position="217"/>
    </location>
</feature>
<feature type="region of interest" description="Disordered" evidence="2">
    <location>
        <begin position="32"/>
        <end position="92"/>
    </location>
</feature>
<dbReference type="GO" id="GO:0008745">
    <property type="term" value="F:N-acetylmuramoyl-L-alanine amidase activity"/>
    <property type="evidence" value="ECO:0007669"/>
    <property type="project" value="InterPro"/>
</dbReference>
<evidence type="ECO:0000259" key="5">
    <source>
        <dbReference type="SMART" id="SM00701"/>
    </source>
</evidence>
<dbReference type="PANTHER" id="PTHR11022:SF41">
    <property type="entry name" value="PEPTIDOGLYCAN-RECOGNITION PROTEIN LC-RELATED"/>
    <property type="match status" value="1"/>
</dbReference>
<organism evidence="6 7">
    <name type="scientific">Isoptericola sediminis</name>
    <dbReference type="NCBI Taxonomy" id="2733572"/>
    <lineage>
        <taxon>Bacteria</taxon>
        <taxon>Bacillati</taxon>
        <taxon>Actinomycetota</taxon>
        <taxon>Actinomycetes</taxon>
        <taxon>Micrococcales</taxon>
        <taxon>Promicromonosporaceae</taxon>
        <taxon>Isoptericola</taxon>
    </lineage>
</organism>
<evidence type="ECO:0000256" key="2">
    <source>
        <dbReference type="SAM" id="MobiDB-lite"/>
    </source>
</evidence>
<dbReference type="InterPro" id="IPR036505">
    <property type="entry name" value="Amidase/PGRP_sf"/>
</dbReference>
<feature type="domain" description="N-acetylmuramoyl-L-alanine amidase" evidence="4">
    <location>
        <begin position="241"/>
        <end position="391"/>
    </location>
</feature>
<dbReference type="InterPro" id="IPR002502">
    <property type="entry name" value="Amidase_domain"/>
</dbReference>
<feature type="signal peptide" evidence="3">
    <location>
        <begin position="1"/>
        <end position="32"/>
    </location>
</feature>
<dbReference type="Proteomes" id="UP000557204">
    <property type="component" value="Unassembled WGS sequence"/>
</dbReference>
<sequence>MTHAARAGWRSLTTALVGLLTFSLVAVPGAQAVPSAPDSGTPTASGAAGPLGAAPDSRPEPVRATTERTAFVPDPRGAERRGGGAHDTSGDTGAAGDALLATADVTGFGVVGVTWTGGVAARALDVEVRTSRTAGATSDGDTGWGPWEHVAVEPSPQGTLDGTEPVVVGDVAQVQARVTGPAAGSVRDLELSVVDPGTSPADDDVPVPPSATSPHGAAVAAVPVPDRPTIASRAAWGADESIMSWTPRQGDVRAAAVHHTAGTNSYSEGQVPGIIRGIYAYHAQTRGWGDIGYNFVVDKFGRLWEGRAGGITAQTIGAHAQGYNSVSTGVSVLGNYESATVSNAAVGAVVDLLAWKLALHGVPADGSTTVDGTPLAHVFGHRDVGYTACPGRTLYEKLGEIRRRAAAIQEAAAALDVPDGTFVERPNGTFALVEQGRKHVGGCSIVREYGASCRKAIPVTWAQSNALEPGGRLQQTVRTTDGRLYRIVDGTKREAFDMESLRRINKETPVVRMAFSAIDRLSYGSPVVRSAVVVVNRDTGRKRLVVGGRKHGYLNNPLYRRTPLGELDTARLDGPSVSLMPRVPPTTGVVVRRNGREFLVSRQGLVRIDGTGNVRASAVTQHWSKALMLSVPRLPGWPELVVVRVRKQSQLYVLRDGVLRPVSRARAEDLNDGVKPPVHVILKVTKRQLPEGPPL</sequence>
<accession>A0A849JXT8</accession>
<evidence type="ECO:0000259" key="4">
    <source>
        <dbReference type="SMART" id="SM00644"/>
    </source>
</evidence>
<dbReference type="PANTHER" id="PTHR11022">
    <property type="entry name" value="PEPTIDOGLYCAN RECOGNITION PROTEIN"/>
    <property type="match status" value="1"/>
</dbReference>
<comment type="caution">
    <text evidence="6">The sequence shown here is derived from an EMBL/GenBank/DDBJ whole genome shotgun (WGS) entry which is preliminary data.</text>
</comment>
<dbReference type="CDD" id="cd06583">
    <property type="entry name" value="PGRP"/>
    <property type="match status" value="1"/>
</dbReference>
<dbReference type="SMART" id="SM00701">
    <property type="entry name" value="PGRP"/>
    <property type="match status" value="1"/>
</dbReference>
<protein>
    <recommendedName>
        <fullName evidence="8">N-acetylmuramoyl-L-alanine amidase</fullName>
    </recommendedName>
</protein>
<dbReference type="AlphaFoldDB" id="A0A849JXT8"/>
<evidence type="ECO:0000313" key="7">
    <source>
        <dbReference type="Proteomes" id="UP000557204"/>
    </source>
</evidence>
<feature type="chain" id="PRO_5032855696" description="N-acetylmuramoyl-L-alanine amidase" evidence="3">
    <location>
        <begin position="33"/>
        <end position="695"/>
    </location>
</feature>
<comment type="similarity">
    <text evidence="1">Belongs to the N-acetylmuramoyl-L-alanine amidase 2 family.</text>
</comment>
<dbReference type="InterPro" id="IPR015510">
    <property type="entry name" value="PGRP"/>
</dbReference>
<dbReference type="RefSeq" id="WP_171247667.1">
    <property type="nucleotide sequence ID" value="NZ_JABFAJ010000020.1"/>
</dbReference>
<dbReference type="SUPFAM" id="SSF55846">
    <property type="entry name" value="N-acetylmuramoyl-L-alanine amidase-like"/>
    <property type="match status" value="1"/>
</dbReference>
<keyword evidence="7" id="KW-1185">Reference proteome</keyword>
<dbReference type="GO" id="GO:0009253">
    <property type="term" value="P:peptidoglycan catabolic process"/>
    <property type="evidence" value="ECO:0007669"/>
    <property type="project" value="InterPro"/>
</dbReference>
<dbReference type="InterPro" id="IPR006619">
    <property type="entry name" value="PGRP_domain_met/bac"/>
</dbReference>
<dbReference type="EMBL" id="JABFAJ010000020">
    <property type="protein sequence ID" value="NNU28126.1"/>
    <property type="molecule type" value="Genomic_DNA"/>
</dbReference>
<evidence type="ECO:0000256" key="1">
    <source>
        <dbReference type="ARBA" id="ARBA00007553"/>
    </source>
</evidence>
<name>A0A849JXT8_9MICO</name>
<gene>
    <name evidence="6" type="ORF">HLI28_11320</name>
</gene>
<dbReference type="GO" id="GO:0008270">
    <property type="term" value="F:zinc ion binding"/>
    <property type="evidence" value="ECO:0007669"/>
    <property type="project" value="InterPro"/>
</dbReference>
<evidence type="ECO:0008006" key="8">
    <source>
        <dbReference type="Google" id="ProtNLM"/>
    </source>
</evidence>
<dbReference type="Pfam" id="PF01510">
    <property type="entry name" value="Amidase_2"/>
    <property type="match status" value="1"/>
</dbReference>